<dbReference type="EMBL" id="LGSI01000049">
    <property type="protein sequence ID" value="OCR24118.1"/>
    <property type="molecule type" value="Genomic_DNA"/>
</dbReference>
<comment type="caution">
    <text evidence="1">The sequence shown here is derived from an EMBL/GenBank/DDBJ whole genome shotgun (WGS) entry which is preliminary data.</text>
</comment>
<name>A0A1C7Z6M6_PSESX</name>
<proteinExistence type="predicted"/>
<dbReference type="AlphaFoldDB" id="A0A1C7Z6M6"/>
<evidence type="ECO:0000313" key="1">
    <source>
        <dbReference type="EMBL" id="OCR24118.1"/>
    </source>
</evidence>
<dbReference type="OrthoDB" id="6458179at2"/>
<dbReference type="Proteomes" id="UP000093104">
    <property type="component" value="Unassembled WGS sequence"/>
</dbReference>
<dbReference type="RefSeq" id="WP_065833995.1">
    <property type="nucleotide sequence ID" value="NZ_LGSI01000049.1"/>
</dbReference>
<gene>
    <name evidence="1" type="ORF">AFK24_15240</name>
</gene>
<sequence>MRLTVEALLAEMRKEPFTVGWNAIVAYDRAKTNKVLAQEYIERFSTESYFPPLNGPVPTTESEIEWVYDYIVDAPRLSFENANITESRAMLTMKVLGGTQLSVATESGRAATVVRVAAYDSLQGPLLTMIINLMLAEGSVNSLGQVALDLKTGQSPLLYFFGPTKNQREKGGAFMLNKFKSLEPLITIFVLNEIGKQDDQFLKPKYFTFRTHPEPGASVARAANFGEGAVLNFISMDDENNGTIPATNDDLKYLIPAGNYSASTFLGQDFMLRRIVVEGFKKMTLGLHYVTTGEPGSFIESIKLTTGVYTSKPISTSLPNFSNLSLDGFNLSMGDVYEGFTLTVVRDSGLYKIHWKRNALQNCSVTPGGQSKLDGTLMASWELTQQFKFTLRDAAGELALEPVEDGKFRQFKVAPAGSWPPVVEENFAEIAEFLEGELAAALENWIPLFTSAVEEVDVFRLNSLLFKTDNVVRFNSAHSPGDLALFGELAPHLDEFSILPLEPVMGAGATMTLNTEPRGVTGVSWDVVNIEGGSGNPGKIVSGTAPGTGVYTAPPQSDIEGFFLRVRVIATKGEFRSSALVTIVTRSIAINPMVQFCNARKPGGEVQSREVAAGTLGVAAGLQWTVAGNTGSTVVESTLEGGDHTFIACEESDDNALAYTLDEIVVTDPVYGSESSWVLVIHKAPTGEILIDNTVSLPPNKVKLVLDGGAGPMPDVIWTLLKGSGSFEASDEEGVFTIDPDGSFRFALITALVKAPSPAWPDMTAHFILPLPLVDIPTLVTALEKSSIYFKSVARLGMDEAARVAGLDR</sequence>
<accession>A0A1C7Z6M6</accession>
<protein>
    <submittedName>
        <fullName evidence="1">Uncharacterized protein</fullName>
    </submittedName>
</protein>
<organism evidence="1 2">
    <name type="scientific">Pseudomonas syringae</name>
    <dbReference type="NCBI Taxonomy" id="317"/>
    <lineage>
        <taxon>Bacteria</taxon>
        <taxon>Pseudomonadati</taxon>
        <taxon>Pseudomonadota</taxon>
        <taxon>Gammaproteobacteria</taxon>
        <taxon>Pseudomonadales</taxon>
        <taxon>Pseudomonadaceae</taxon>
        <taxon>Pseudomonas</taxon>
    </lineage>
</organism>
<evidence type="ECO:0000313" key="2">
    <source>
        <dbReference type="Proteomes" id="UP000093104"/>
    </source>
</evidence>
<reference evidence="1 2" key="1">
    <citation type="submission" date="2015-07" db="EMBL/GenBank/DDBJ databases">
        <title>Draft genome sequence of a diazotrophic, plant growth-promoting rhizobacterium of the Pseudomonas syringae complex.</title>
        <authorList>
            <person name="Patten C.L."/>
            <person name="Jeong H."/>
        </authorList>
    </citation>
    <scope>NUCLEOTIDE SEQUENCE [LARGE SCALE GENOMIC DNA]</scope>
    <source>
        <strain evidence="1 2">GR12-2</strain>
    </source>
</reference>